<keyword evidence="1" id="KW-0472">Membrane</keyword>
<keyword evidence="1" id="KW-0812">Transmembrane</keyword>
<dbReference type="KEGG" id="samy:DB32_004006"/>
<reference evidence="2 3" key="1">
    <citation type="submission" date="2015-03" db="EMBL/GenBank/DDBJ databases">
        <title>Genome assembly of Sandaracinus amylolyticus DSM 53668.</title>
        <authorList>
            <person name="Sharma G."/>
            <person name="Subramanian S."/>
        </authorList>
    </citation>
    <scope>NUCLEOTIDE SEQUENCE [LARGE SCALE GENOMIC DNA]</scope>
    <source>
        <strain evidence="2 3">DSM 53668</strain>
    </source>
</reference>
<keyword evidence="1" id="KW-1133">Transmembrane helix</keyword>
<evidence type="ECO:0000313" key="3">
    <source>
        <dbReference type="Proteomes" id="UP000034883"/>
    </source>
</evidence>
<dbReference type="STRING" id="927083.DB32_004006"/>
<sequence>MSEEGGPEHERGGGLHFDPRALVIALVAVAALLAYAVHHESELRAGRTPAALRTDERGLDALSASIGAEVLAFEDDDGVPIRVLVREEAPGDYVLVAYRRRGDAFERFGQTWFPTGFDRPRIAGDPPRLEMRERGTGAVLVMRIEGDEVDLVARDGDVEMVELPAPVPP</sequence>
<evidence type="ECO:0000313" key="2">
    <source>
        <dbReference type="EMBL" id="AKF06857.1"/>
    </source>
</evidence>
<dbReference type="RefSeq" id="WP_053234081.1">
    <property type="nucleotide sequence ID" value="NZ_CP011125.1"/>
</dbReference>
<dbReference type="Proteomes" id="UP000034883">
    <property type="component" value="Chromosome"/>
</dbReference>
<feature type="transmembrane region" description="Helical" evidence="1">
    <location>
        <begin position="20"/>
        <end position="37"/>
    </location>
</feature>
<organism evidence="2 3">
    <name type="scientific">Sandaracinus amylolyticus</name>
    <dbReference type="NCBI Taxonomy" id="927083"/>
    <lineage>
        <taxon>Bacteria</taxon>
        <taxon>Pseudomonadati</taxon>
        <taxon>Myxococcota</taxon>
        <taxon>Polyangia</taxon>
        <taxon>Polyangiales</taxon>
        <taxon>Sandaracinaceae</taxon>
        <taxon>Sandaracinus</taxon>
    </lineage>
</organism>
<name>A0A0F6YJ25_9BACT</name>
<gene>
    <name evidence="2" type="ORF">DB32_004006</name>
</gene>
<evidence type="ECO:0000256" key="1">
    <source>
        <dbReference type="SAM" id="Phobius"/>
    </source>
</evidence>
<protein>
    <submittedName>
        <fullName evidence="2">Uncharacterized protein</fullName>
    </submittedName>
</protein>
<dbReference type="AlphaFoldDB" id="A0A0F6YJ25"/>
<accession>A0A0F6YJ25</accession>
<dbReference type="EMBL" id="CP011125">
    <property type="protein sequence ID" value="AKF06857.1"/>
    <property type="molecule type" value="Genomic_DNA"/>
</dbReference>
<keyword evidence="3" id="KW-1185">Reference proteome</keyword>
<proteinExistence type="predicted"/>